<dbReference type="InterPro" id="IPR005177">
    <property type="entry name" value="Kinase-pyrophosphorylase"/>
</dbReference>
<dbReference type="GO" id="GO:0004674">
    <property type="term" value="F:protein serine/threonine kinase activity"/>
    <property type="evidence" value="ECO:0007669"/>
    <property type="project" value="UniProtKB-UniRule"/>
</dbReference>
<sequence>MNRNYPKPIVYVVSDSAGETAESVLKAAAIQFHPNHVEIRRAPYVNGREGVDFVVAEAAKAHGIVVFTLVVPELRDYLIAQARKRKVISIDLLGPIISTLEKAFDQEPRHQPGLIHQLDEDYFKKVEAVEFAVKYDDGRDATGVLLADIVLVGVSRTSKTPLSMYLAHRGLKVANVPLVPELQPPEQLYTVSPQKVIGLVIDPDKLNMIRRERLKSLGLADNALYAQFERIHKELDHARTVMSRVGCKVIDVSNKAVEETAGIILSLIRT</sequence>
<evidence type="ECO:0000256" key="3">
    <source>
        <dbReference type="ARBA" id="ARBA00022741"/>
    </source>
</evidence>
<name>A0A927GZS2_9BACL</name>
<dbReference type="GO" id="GO:0016776">
    <property type="term" value="F:phosphotransferase activity, phosphate group as acceptor"/>
    <property type="evidence" value="ECO:0007669"/>
    <property type="project" value="UniProtKB-UniRule"/>
</dbReference>
<reference evidence="6" key="1">
    <citation type="submission" date="2020-09" db="EMBL/GenBank/DDBJ databases">
        <title>A novel bacterium of genus Paenibacillus, isolated from South China Sea.</title>
        <authorList>
            <person name="Huang H."/>
            <person name="Mo K."/>
            <person name="Hu Y."/>
        </authorList>
    </citation>
    <scope>NUCLEOTIDE SEQUENCE</scope>
    <source>
        <strain evidence="6">IB182363</strain>
    </source>
</reference>
<evidence type="ECO:0000256" key="5">
    <source>
        <dbReference type="HAMAP-Rule" id="MF_00921"/>
    </source>
</evidence>
<comment type="caution">
    <text evidence="6">The sequence shown here is derived from an EMBL/GenBank/DDBJ whole genome shotgun (WGS) entry which is preliminary data.</text>
</comment>
<evidence type="ECO:0000256" key="2">
    <source>
        <dbReference type="ARBA" id="ARBA00022679"/>
    </source>
</evidence>
<evidence type="ECO:0000313" key="6">
    <source>
        <dbReference type="EMBL" id="MBD2861754.1"/>
    </source>
</evidence>
<dbReference type="Proteomes" id="UP000639396">
    <property type="component" value="Unassembled WGS sequence"/>
</dbReference>
<keyword evidence="7" id="KW-1185">Reference proteome</keyword>
<dbReference type="EC" id="2.7.11.32" evidence="5"/>
<dbReference type="RefSeq" id="WP_190926049.1">
    <property type="nucleotide sequence ID" value="NZ_JACXJA010000007.1"/>
</dbReference>
<dbReference type="GO" id="GO:0005524">
    <property type="term" value="F:ATP binding"/>
    <property type="evidence" value="ECO:0007669"/>
    <property type="project" value="InterPro"/>
</dbReference>
<organism evidence="6 7">
    <name type="scientific">Paenibacillus oceani</name>
    <dbReference type="NCBI Taxonomy" id="2772510"/>
    <lineage>
        <taxon>Bacteria</taxon>
        <taxon>Bacillati</taxon>
        <taxon>Bacillota</taxon>
        <taxon>Bacilli</taxon>
        <taxon>Bacillales</taxon>
        <taxon>Paenibacillaceae</taxon>
        <taxon>Paenibacillus</taxon>
    </lineage>
</organism>
<comment type="function">
    <text evidence="5">Bifunctional serine/threonine kinase and phosphorylase involved in the regulation of the pyruvate, phosphate dikinase (PPDK) by catalyzing its phosphorylation/dephosphorylation.</text>
</comment>
<proteinExistence type="inferred from homology"/>
<keyword evidence="1 5" id="KW-0723">Serine/threonine-protein kinase</keyword>
<gene>
    <name evidence="6" type="ORF">IDH45_07145</name>
</gene>
<dbReference type="AlphaFoldDB" id="A0A927GZS2"/>
<comment type="catalytic activity">
    <reaction evidence="5">
        <text>N(tele)-phospho-L-histidyl/L-threonyl-[pyruvate, phosphate dikinase] + ADP = N(tele)-phospho-L-histidyl/O-phospho-L-threonyl-[pyruvate, phosphate dikinase] + AMP + H(+)</text>
        <dbReference type="Rhea" id="RHEA:43692"/>
        <dbReference type="Rhea" id="RHEA-COMP:10650"/>
        <dbReference type="Rhea" id="RHEA-COMP:10651"/>
        <dbReference type="ChEBI" id="CHEBI:15378"/>
        <dbReference type="ChEBI" id="CHEBI:30013"/>
        <dbReference type="ChEBI" id="CHEBI:61977"/>
        <dbReference type="ChEBI" id="CHEBI:83586"/>
        <dbReference type="ChEBI" id="CHEBI:456215"/>
        <dbReference type="ChEBI" id="CHEBI:456216"/>
        <dbReference type="EC" id="2.7.11.32"/>
    </reaction>
</comment>
<accession>A0A927GZS2</accession>
<dbReference type="HAMAP" id="MF_00921">
    <property type="entry name" value="PDRP"/>
    <property type="match status" value="1"/>
</dbReference>
<dbReference type="EMBL" id="JACXJA010000007">
    <property type="protein sequence ID" value="MBD2861754.1"/>
    <property type="molecule type" value="Genomic_DNA"/>
</dbReference>
<dbReference type="GO" id="GO:0043531">
    <property type="term" value="F:ADP binding"/>
    <property type="evidence" value="ECO:0007669"/>
    <property type="project" value="UniProtKB-UniRule"/>
</dbReference>
<comment type="catalytic activity">
    <reaction evidence="5">
        <text>N(tele)-phospho-L-histidyl/O-phospho-L-threonyl-[pyruvate, phosphate dikinase] + phosphate + H(+) = N(tele)-phospho-L-histidyl/L-threonyl-[pyruvate, phosphate dikinase] + diphosphate</text>
        <dbReference type="Rhea" id="RHEA:43696"/>
        <dbReference type="Rhea" id="RHEA-COMP:10650"/>
        <dbReference type="Rhea" id="RHEA-COMP:10651"/>
        <dbReference type="ChEBI" id="CHEBI:15378"/>
        <dbReference type="ChEBI" id="CHEBI:30013"/>
        <dbReference type="ChEBI" id="CHEBI:33019"/>
        <dbReference type="ChEBI" id="CHEBI:43474"/>
        <dbReference type="ChEBI" id="CHEBI:61977"/>
        <dbReference type="ChEBI" id="CHEBI:83586"/>
        <dbReference type="EC" id="2.7.4.27"/>
    </reaction>
</comment>
<keyword evidence="2 5" id="KW-0808">Transferase</keyword>
<protein>
    <recommendedName>
        <fullName evidence="5">Putative pyruvate, phosphate dikinase regulatory protein</fullName>
        <shortName evidence="5">PPDK regulatory protein</shortName>
        <ecNumber evidence="5">2.7.11.32</ecNumber>
        <ecNumber evidence="5">2.7.4.27</ecNumber>
    </recommendedName>
</protein>
<evidence type="ECO:0000256" key="1">
    <source>
        <dbReference type="ARBA" id="ARBA00022527"/>
    </source>
</evidence>
<dbReference type="Pfam" id="PF03618">
    <property type="entry name" value="Kinase-PPPase"/>
    <property type="match status" value="1"/>
</dbReference>
<dbReference type="EC" id="2.7.4.27" evidence="5"/>
<dbReference type="PANTHER" id="PTHR31756:SF3">
    <property type="entry name" value="PYRUVATE, PHOSPHATE DIKINASE REGULATORY PROTEIN 1, CHLOROPLASTIC"/>
    <property type="match status" value="1"/>
</dbReference>
<evidence type="ECO:0000313" key="7">
    <source>
        <dbReference type="Proteomes" id="UP000639396"/>
    </source>
</evidence>
<evidence type="ECO:0000256" key="4">
    <source>
        <dbReference type="ARBA" id="ARBA00022777"/>
    </source>
</evidence>
<dbReference type="PANTHER" id="PTHR31756">
    <property type="entry name" value="PYRUVATE, PHOSPHATE DIKINASE REGULATORY PROTEIN 1, CHLOROPLASTIC"/>
    <property type="match status" value="1"/>
</dbReference>
<keyword evidence="3 5" id="KW-0547">Nucleotide-binding</keyword>
<dbReference type="NCBIfam" id="NF003742">
    <property type="entry name" value="PRK05339.1"/>
    <property type="match status" value="1"/>
</dbReference>
<keyword evidence="4 5" id="KW-0418">Kinase</keyword>
<comment type="similarity">
    <text evidence="5">Belongs to the pyruvate, phosphate/water dikinase regulatory protein family. PDRP subfamily.</text>
</comment>
<feature type="binding site" evidence="5">
    <location>
        <begin position="153"/>
        <end position="160"/>
    </location>
    <ligand>
        <name>ADP</name>
        <dbReference type="ChEBI" id="CHEBI:456216"/>
    </ligand>
</feature>
<dbReference type="InterPro" id="IPR026565">
    <property type="entry name" value="PPDK_reg"/>
</dbReference>